<feature type="compositionally biased region" description="Basic and acidic residues" evidence="10">
    <location>
        <begin position="2288"/>
        <end position="2299"/>
    </location>
</feature>
<feature type="compositionally biased region" description="Low complexity" evidence="10">
    <location>
        <begin position="2255"/>
        <end position="2270"/>
    </location>
</feature>
<feature type="repeat" description="ANK" evidence="8">
    <location>
        <begin position="343"/>
        <end position="375"/>
    </location>
</feature>
<feature type="compositionally biased region" description="Gly residues" evidence="10">
    <location>
        <begin position="3046"/>
        <end position="3061"/>
    </location>
</feature>
<dbReference type="SUPFAM" id="SSF54791">
    <property type="entry name" value="Eukaryotic type KH-domain (KH-domain type I)"/>
    <property type="match status" value="1"/>
</dbReference>
<keyword evidence="6 8" id="KW-0040">ANK repeat</keyword>
<dbReference type="PRINTS" id="PR01415">
    <property type="entry name" value="ANKYRIN"/>
</dbReference>
<feature type="compositionally biased region" description="Low complexity" evidence="10">
    <location>
        <begin position="2101"/>
        <end position="2113"/>
    </location>
</feature>
<keyword evidence="5 9" id="KW-0694">RNA-binding</keyword>
<feature type="region of interest" description="Disordered" evidence="10">
    <location>
        <begin position="1048"/>
        <end position="1076"/>
    </location>
</feature>
<feature type="region of interest" description="Disordered" evidence="10">
    <location>
        <begin position="2400"/>
        <end position="2426"/>
    </location>
</feature>
<feature type="compositionally biased region" description="Basic and acidic residues" evidence="10">
    <location>
        <begin position="2129"/>
        <end position="2204"/>
    </location>
</feature>
<feature type="region of interest" description="Disordered" evidence="10">
    <location>
        <begin position="2909"/>
        <end position="3111"/>
    </location>
</feature>
<dbReference type="InterPro" id="IPR004087">
    <property type="entry name" value="KH_dom"/>
</dbReference>
<dbReference type="Pfam" id="PF00013">
    <property type="entry name" value="KH_1"/>
    <property type="match status" value="1"/>
</dbReference>
<comment type="subcellular location">
    <subcellularLocation>
        <location evidence="1">Cytoplasm</location>
    </subcellularLocation>
</comment>
<evidence type="ECO:0000313" key="12">
    <source>
        <dbReference type="EnsemblMetazoa" id="LLOJ004275-PA"/>
    </source>
</evidence>
<feature type="compositionally biased region" description="Low complexity" evidence="10">
    <location>
        <begin position="2941"/>
        <end position="2960"/>
    </location>
</feature>
<dbReference type="GO" id="GO:0005634">
    <property type="term" value="C:nucleus"/>
    <property type="evidence" value="ECO:0007669"/>
    <property type="project" value="UniProtKB-ARBA"/>
</dbReference>
<dbReference type="FunFam" id="1.25.40.20:FF:000046">
    <property type="entry name" value="Ankyrin repeat and KH domain-containing protein 1"/>
    <property type="match status" value="1"/>
</dbReference>
<protein>
    <recommendedName>
        <fullName evidence="11">K Homology domain-containing protein</fullName>
    </recommendedName>
</protein>
<dbReference type="VEuPathDB" id="VectorBase:LLOJ004275"/>
<evidence type="ECO:0000256" key="4">
    <source>
        <dbReference type="ARBA" id="ARBA00022737"/>
    </source>
</evidence>
<feature type="repeat" description="ANK" evidence="8">
    <location>
        <begin position="1640"/>
        <end position="1672"/>
    </location>
</feature>
<feature type="region of interest" description="Disordered" evidence="10">
    <location>
        <begin position="3124"/>
        <end position="3162"/>
    </location>
</feature>
<dbReference type="PANTHER" id="PTHR23206:SF8">
    <property type="entry name" value="ANKYRIN REPEAT AND KH DOMAIN-CONTAINING 1"/>
    <property type="match status" value="1"/>
</dbReference>
<dbReference type="FunFam" id="1.25.40.20:FF:000055">
    <property type="entry name" value="ankyrin repeat domain-containing protein 17 isoform X2"/>
    <property type="match status" value="1"/>
</dbReference>
<evidence type="ECO:0000256" key="5">
    <source>
        <dbReference type="ARBA" id="ARBA00022884"/>
    </source>
</evidence>
<name>A0A1B0CIL3_LUTLO</name>
<evidence type="ECO:0000256" key="1">
    <source>
        <dbReference type="ARBA" id="ARBA00004496"/>
    </source>
</evidence>
<dbReference type="EMBL" id="AJWK01013508">
    <property type="status" value="NOT_ANNOTATED_CDS"/>
    <property type="molecule type" value="Genomic_DNA"/>
</dbReference>
<keyword evidence="3" id="KW-0597">Phosphoprotein</keyword>
<keyword evidence="4" id="KW-0677">Repeat</keyword>
<feature type="repeat" description="ANK" evidence="8">
    <location>
        <begin position="213"/>
        <end position="245"/>
    </location>
</feature>
<feature type="compositionally biased region" description="Polar residues" evidence="10">
    <location>
        <begin position="2961"/>
        <end position="2971"/>
    </location>
</feature>
<feature type="repeat" description="ANK" evidence="8">
    <location>
        <begin position="1607"/>
        <end position="1639"/>
    </location>
</feature>
<feature type="region of interest" description="Disordered" evidence="10">
    <location>
        <begin position="847"/>
        <end position="878"/>
    </location>
</feature>
<feature type="region of interest" description="Disordered" evidence="10">
    <location>
        <begin position="2865"/>
        <end position="2897"/>
    </location>
</feature>
<dbReference type="GO" id="GO:0045087">
    <property type="term" value="P:innate immune response"/>
    <property type="evidence" value="ECO:0007669"/>
    <property type="project" value="TreeGrafter"/>
</dbReference>
<feature type="domain" description="K Homology" evidence="11">
    <location>
        <begin position="2312"/>
        <end position="2382"/>
    </location>
</feature>
<feature type="compositionally biased region" description="Polar residues" evidence="10">
    <location>
        <begin position="2796"/>
        <end position="2815"/>
    </location>
</feature>
<evidence type="ECO:0000256" key="6">
    <source>
        <dbReference type="ARBA" id="ARBA00023043"/>
    </source>
</evidence>
<dbReference type="SMART" id="SM00248">
    <property type="entry name" value="ANK"/>
    <property type="match status" value="25"/>
</dbReference>
<feature type="compositionally biased region" description="Polar residues" evidence="10">
    <location>
        <begin position="2218"/>
        <end position="2227"/>
    </location>
</feature>
<feature type="repeat" description="ANK" evidence="8">
    <location>
        <begin position="1742"/>
        <end position="1774"/>
    </location>
</feature>
<keyword evidence="7" id="KW-0175">Coiled coil</keyword>
<dbReference type="InterPro" id="IPR047373">
    <property type="entry name" value="KH-I_MASK"/>
</dbReference>
<evidence type="ECO:0000256" key="9">
    <source>
        <dbReference type="PROSITE-ProRule" id="PRU00117"/>
    </source>
</evidence>
<feature type="compositionally biased region" description="Polar residues" evidence="10">
    <location>
        <begin position="3142"/>
        <end position="3154"/>
    </location>
</feature>
<keyword evidence="2" id="KW-0963">Cytoplasm</keyword>
<evidence type="ECO:0000256" key="8">
    <source>
        <dbReference type="PROSITE-ProRule" id="PRU00023"/>
    </source>
</evidence>
<dbReference type="SUPFAM" id="SSF48403">
    <property type="entry name" value="Ankyrin repeat"/>
    <property type="match status" value="3"/>
</dbReference>
<dbReference type="Pfam" id="PF12796">
    <property type="entry name" value="Ank_2"/>
    <property type="match status" value="9"/>
</dbReference>
<feature type="repeat" description="ANK" evidence="8">
    <location>
        <begin position="313"/>
        <end position="345"/>
    </location>
</feature>
<dbReference type="PROSITE" id="PS50084">
    <property type="entry name" value="KH_TYPE_1"/>
    <property type="match status" value="1"/>
</dbReference>
<feature type="compositionally biased region" description="Basic and acidic residues" evidence="10">
    <location>
        <begin position="2015"/>
        <end position="2031"/>
    </location>
</feature>
<feature type="repeat" description="ANK" evidence="8">
    <location>
        <begin position="443"/>
        <end position="469"/>
    </location>
</feature>
<dbReference type="GO" id="GO:0005737">
    <property type="term" value="C:cytoplasm"/>
    <property type="evidence" value="ECO:0007669"/>
    <property type="project" value="UniProtKB-SubCell"/>
</dbReference>
<feature type="repeat" description="ANK" evidence="8">
    <location>
        <begin position="1877"/>
        <end position="1909"/>
    </location>
</feature>
<accession>A0A1B0CIL3</accession>
<feature type="region of interest" description="Disordered" evidence="10">
    <location>
        <begin position="680"/>
        <end position="739"/>
    </location>
</feature>
<feature type="compositionally biased region" description="Low complexity" evidence="10">
    <location>
        <begin position="2875"/>
        <end position="2887"/>
    </location>
</feature>
<dbReference type="VEuPathDB" id="VectorBase:LLONM1_001109"/>
<feature type="repeat" description="ANK" evidence="8">
    <location>
        <begin position="1674"/>
        <end position="1706"/>
    </location>
</feature>
<dbReference type="Pfam" id="PF00023">
    <property type="entry name" value="Ank"/>
    <property type="match status" value="1"/>
</dbReference>
<feature type="repeat" description="ANK" evidence="8">
    <location>
        <begin position="1776"/>
        <end position="1808"/>
    </location>
</feature>
<evidence type="ECO:0000256" key="7">
    <source>
        <dbReference type="ARBA" id="ARBA00023054"/>
    </source>
</evidence>
<feature type="compositionally biased region" description="Basic and acidic residues" evidence="10">
    <location>
        <begin position="857"/>
        <end position="871"/>
    </location>
</feature>
<feature type="compositionally biased region" description="Low complexity" evidence="10">
    <location>
        <begin position="3004"/>
        <end position="3045"/>
    </location>
</feature>
<dbReference type="GO" id="GO:0010468">
    <property type="term" value="P:regulation of gene expression"/>
    <property type="evidence" value="ECO:0007669"/>
    <property type="project" value="UniProtKB-ARBA"/>
</dbReference>
<dbReference type="PROSITE" id="PS50297">
    <property type="entry name" value="ANK_REP_REGION"/>
    <property type="match status" value="20"/>
</dbReference>
<organism evidence="12 13">
    <name type="scientific">Lutzomyia longipalpis</name>
    <name type="common">Sand fly</name>
    <dbReference type="NCBI Taxonomy" id="7200"/>
    <lineage>
        <taxon>Eukaryota</taxon>
        <taxon>Metazoa</taxon>
        <taxon>Ecdysozoa</taxon>
        <taxon>Arthropoda</taxon>
        <taxon>Hexapoda</taxon>
        <taxon>Insecta</taxon>
        <taxon>Pterygota</taxon>
        <taxon>Neoptera</taxon>
        <taxon>Endopterygota</taxon>
        <taxon>Diptera</taxon>
        <taxon>Nematocera</taxon>
        <taxon>Psychodoidea</taxon>
        <taxon>Psychodidae</taxon>
        <taxon>Lutzomyia</taxon>
        <taxon>Lutzomyia</taxon>
    </lineage>
</organism>
<dbReference type="SMART" id="SM00322">
    <property type="entry name" value="KH"/>
    <property type="match status" value="1"/>
</dbReference>
<feature type="compositionally biased region" description="Basic residues" evidence="10">
    <location>
        <begin position="2001"/>
        <end position="2014"/>
    </location>
</feature>
<dbReference type="Gene3D" id="3.30.1370.10">
    <property type="entry name" value="K Homology domain, type 1"/>
    <property type="match status" value="1"/>
</dbReference>
<feature type="compositionally biased region" description="Low complexity" evidence="10">
    <location>
        <begin position="3076"/>
        <end position="3099"/>
    </location>
</feature>
<feature type="compositionally biased region" description="Polar residues" evidence="10">
    <location>
        <begin position="721"/>
        <end position="733"/>
    </location>
</feature>
<feature type="region of interest" description="Disordered" evidence="10">
    <location>
        <begin position="2791"/>
        <end position="2824"/>
    </location>
</feature>
<dbReference type="Proteomes" id="UP000092461">
    <property type="component" value="Unassembled WGS sequence"/>
</dbReference>
<feature type="repeat" description="ANK" evidence="8">
    <location>
        <begin position="279"/>
        <end position="311"/>
    </location>
</feature>
<dbReference type="FunFam" id="1.25.40.20:FF:000012">
    <property type="entry name" value="ankyrin repeat domain-containing protein 17 isoform X1"/>
    <property type="match status" value="1"/>
</dbReference>
<dbReference type="InterPro" id="IPR036770">
    <property type="entry name" value="Ankyrin_rpt-contain_sf"/>
</dbReference>
<evidence type="ECO:0000259" key="11">
    <source>
        <dbReference type="SMART" id="SM00322"/>
    </source>
</evidence>
<feature type="region of interest" description="Disordered" evidence="10">
    <location>
        <begin position="1992"/>
        <end position="2314"/>
    </location>
</feature>
<feature type="compositionally biased region" description="Polar residues" evidence="10">
    <location>
        <begin position="2066"/>
        <end position="2085"/>
    </location>
</feature>
<feature type="compositionally biased region" description="Acidic residues" evidence="10">
    <location>
        <begin position="2032"/>
        <end position="2045"/>
    </location>
</feature>
<feature type="repeat" description="ANK" evidence="8">
    <location>
        <begin position="1707"/>
        <end position="1739"/>
    </location>
</feature>
<dbReference type="CDD" id="cd22404">
    <property type="entry name" value="KH-I_MASK"/>
    <property type="match status" value="1"/>
</dbReference>
<feature type="compositionally biased region" description="Polar residues" evidence="10">
    <location>
        <begin position="2490"/>
        <end position="2516"/>
    </location>
</feature>
<dbReference type="Gene3D" id="1.25.40.20">
    <property type="entry name" value="Ankyrin repeat-containing domain"/>
    <property type="match status" value="8"/>
</dbReference>
<feature type="repeat" description="ANK" evidence="8">
    <location>
        <begin position="113"/>
        <end position="145"/>
    </location>
</feature>
<proteinExistence type="predicted"/>
<dbReference type="InterPro" id="IPR002110">
    <property type="entry name" value="Ankyrin_rpt"/>
</dbReference>
<feature type="repeat" description="ANK" evidence="8">
    <location>
        <begin position="46"/>
        <end position="78"/>
    </location>
</feature>
<feature type="repeat" description="ANK" evidence="8">
    <location>
        <begin position="376"/>
        <end position="408"/>
    </location>
</feature>
<dbReference type="EMBL" id="AJWK01013507">
    <property type="status" value="NOT_ANNOTATED_CDS"/>
    <property type="molecule type" value="Genomic_DNA"/>
</dbReference>
<dbReference type="InterPro" id="IPR004088">
    <property type="entry name" value="KH_dom_type_1"/>
</dbReference>
<feature type="compositionally biased region" description="Basic residues" evidence="10">
    <location>
        <begin position="2089"/>
        <end position="2098"/>
    </location>
</feature>
<feature type="repeat" description="ANK" evidence="8">
    <location>
        <begin position="1844"/>
        <end position="1876"/>
    </location>
</feature>
<feature type="repeat" description="ANK" evidence="8">
    <location>
        <begin position="180"/>
        <end position="212"/>
    </location>
</feature>
<keyword evidence="13" id="KW-1185">Reference proteome</keyword>
<dbReference type="EnsemblMetazoa" id="LLOJ004275-RA">
    <property type="protein sequence ID" value="LLOJ004275-PA"/>
    <property type="gene ID" value="LLOJ004275"/>
</dbReference>
<feature type="region of interest" description="Disordered" evidence="10">
    <location>
        <begin position="2476"/>
        <end position="2521"/>
    </location>
</feature>
<feature type="compositionally biased region" description="Low complexity" evidence="10">
    <location>
        <begin position="2476"/>
        <end position="2489"/>
    </location>
</feature>
<dbReference type="PROSITE" id="PS50088">
    <property type="entry name" value="ANK_REPEAT"/>
    <property type="match status" value="22"/>
</dbReference>
<feature type="repeat" description="ANK" evidence="8">
    <location>
        <begin position="1809"/>
        <end position="1841"/>
    </location>
</feature>
<reference evidence="12" key="1">
    <citation type="submission" date="2020-05" db="UniProtKB">
        <authorList>
            <consortium name="EnsemblMetazoa"/>
        </authorList>
    </citation>
    <scope>IDENTIFICATION</scope>
    <source>
        <strain evidence="12">Jacobina</strain>
    </source>
</reference>
<dbReference type="Pfam" id="PF13637">
    <property type="entry name" value="Ank_4"/>
    <property type="match status" value="1"/>
</dbReference>
<dbReference type="FunFam" id="1.25.40.20:FF:000216">
    <property type="entry name" value="Ankyrin repeat and KH domain-containing 1"/>
    <property type="match status" value="1"/>
</dbReference>
<sequence>MRSDSSPRDKNLLSRSLIAACTDNDVNAVRRLLGEGNSTINEGTDDGESLLSLACSAGYYELAQVLLAMSAQVEDRGQKNDCTPLMEAASAGHVDIIKLLISHGADVNAQSSTGNTPLMYACAGGHVAAVQELLANGANVEDHNENGHTPLMEAASAGHVEVAKILLDHGAGINTHSNEFKESALTLACYKGHLDMVRFLLEAGADQEHKTDEMHTALMEASMDGHVEVARLLLDSGAQVNMPTDSFESPLTLAACGGHVDLAMLLIERGANIEEVNDEGYTPLMEAAREGHEEMVALLLSQGANINAQTEETQETALTLACCGGFLEVADYLIKNGADIELGASTPLMEAAQEGHLDLVKFLLENNADVHAQTQTGDTALTYACENGHTEVAEVLLYYRAELEHESEGGRTPLMKACRAGHICTVKFLIAKGADVNRQTTNNDHTPLSLACAGGHQAVVELLLKSGADPFYKLKDNSTMLIEAAKGGHIGVVQLLLDYPHSMSNANQMPQTPTDVITNSQLMIYAEQQQKLQKQLPQPIQPIVLHQPKQQGAQQSTQQTHLAQNQQLVTAPPGLHDVPEAIRVSNHQILHQQQLQGKDDGQQQQQQMMAAAADVAGTNVILDSVKGGLTAPQTDSILAQMRMFQMQAGFTDGLAQGLALAQPSVVNQIVGNVVDGNQQMQQQQHIAPQPPNNVASGNQQITAKQKGLSRKGRPSVIPYDSNLTTSEAQQVRSQPLGEDENSIYVTTNLPTAEKKILEEFHKNTNLQVLCEGGVPSTLLPSSAYVDITTPSAQGGKATDNNTFLITTSSFPTSINQSVTTTTATSGTSASTAAIPSTTTSTQIIAPSEVSQNTAISDRPKVKPVSKKDGKGNIRKSGSVLQQNQMVSIYNNLPVIPSSEQNLQLLQQSLATLSLAQQQQQQQQPGAPQTLIQQQLANITQNIQQISHLQSVNRQMPPSSPGKQPIPPNLVPATSSTLPVSGDCGTESTSTLTSITQNLNNQNILGTSESDEQLNSQWNQKMWQMVAQLPNHPLQKIAQRFIADQLKSPTENQLTGGSGSGANCGLPTSPNNSSKNIANNNDYSVISRMMSEVMHDISSDLNPEFVQQHPQQDDSMMHPKSVHVNQQFLLQQNDGQQIEQGDSEDHLHMFSVDDSDAETIGDCEIYPALDESLESLNVDDVTNVATVTTIDGSKESICNYEWADYIDDAINALHSGTDIPVAIQEMAANLNCPDLADAYAMGNLMGISSFCKTHWGNQWAPAGQPIEQPSTSQSMILADAYAMGNLMGISSFCKTHWGNQWAPAGQPIEQPSTSQSMVSDDHRNQIMTFDHQLHQQIQQQLSVEQLQLLTQLQNQQNQSLSMIPTSSIDQQHLSNNITSLASSLALAQQPGQVQQSQLMTQLPATLDLQQQQNLSGDAQQQTKFVFNVDIEKQSPALQLLFQMPPQQQQQQQQMQQAAGSTIISSPIQQQFQQQQQQIMASQIAQTQTSGLLSGQGVDLQQSIQQAVATQTQQLPSGASMTAVTALAQQHQQNLNNIIPSPTLEGTVQTPTSAVPAVASSVAISTAVKTNGIVAGGGAAAQQQQQQCAVQGASPPDKTIDVDSETDSNHDTALTLACAGGHEDLVELLISRGANIEHRDKKGFTPLILAATAGHDKVVEALLKYGAEMEAQSERTKDTPLSLACSGGRYEVVELLLNIGANKEHRNVSDYTPLSLAASGGYVNIIKLLLSHGAEINSRTGSKLGISPLMLAAMNGHTQAVKLLLDMGSDINAQIETNRNTALTLACFQGRHEVVNLLLERKANVEHRAKTGLTPLMEAASGGYIDVGRVLLDKGADVNAAPVPSSRDTALTIAADKGHVKFVELLLYRGAAVEVKNKKGNSPLWLAANGGHLAVVEILYAHDADIDSQDNRKVSCLMAAFRKGHTKVVKWMVNHVTQFPSDQEMTRYISTVSDKELLDKCHECVKVIRAAKEAQAVKANKNASILLEELDMEKNREESRKAAAARRRERKKKKKLEKKEEKRKLNEPKNAQDDKDDDKDDESDGEKDESSPENVPPHDKEEGDSGIDANSQGSCSSADVKSSNLMEKQSKLTKAKKRKEKTATVQPQPSTSQPQIVRSKSPPPNPIDLVVKNKREESVIKSTKNPKDVAREMREQRDAKREIKQEGRREEIKMPEQAAKRSVEKENLAPREEFRSKNQRGEKKSEYASSLAASRESGGAQKSASQPIQPNGADGASGSRKVVYFPRHLSDHEIMESTSSSYSMKSGKNSSKSHSHDDSSKNSSSMKQAGKREEGWKEVVRKSSVQQQVSSLSEPSCKKIAVPTHAISRVIGRGGSNINAIRAATGAHIEVEKQSKSQCDRWITIKGSADATRQAHSLIGTLIKDPDVDILQILQKVNSNVKPVPPSPSIGPIGYWGEKPPTTTASSSYTASTSIATTSSSAVQIKTPSMAKQQIANSSKQIPASAASSVVTTKIMSSSASTANTSRTAQSKVYQSSHQQSRSGGAISSNAGNTSRSNPEILKRPVVSSAVSVSSGSNTTKTTMSFTGAIMSLKSTTTKNITPAMSMSGPPGTFASKLLTSQASDAKKVMTSSVTTIVTSTSTLMASSAAQQSAAPASVVQMSPKHHSVSANSQNLPAPFANTPQQAPPNVGVIGSNAKPPPFSQATIEAATSSIGNANGPPRSITPIGPPIARNVTQSPLLQKQQALPVSSSMSDTSLAVGSAIHQSGNTGAGGSGSTASSIAAQLQTKISQLHGAQAHEYSLFNDNYGSQWESKQMYNNVAPLQADASKAPGYRGNTVSSPVSIKTSSQSITPPSTGHHLSVAPSTGNAATTLITTATGTAQSQTSQNLSGASVQVTPSAQVYDLSQSASGGGSSVSIIKPPTTQTIQPPPPSNLAVQRPIMSNMSQVRPVGSQMDSYSSGVQAPVGSGAGARQNLFDNLQSQSSMNASGTSGSSASSSQHMLNYSQNSDASHPPPFQHLGLGAGNPLHMSRLNPRATVFSSMQQQQQQAPPQPQQQVSQASKSTQQQQQQHPNQFGNIFQQNQGTAGGAPGGGNSGGGSMSGQYSKMPPLASYNPTPGRPQSQPQPQTQQQQPGSQGQVNNNGRWYDLSHLPSPREILNMENGFTLNLGSPSSMSPNNPPQATTNGVLSNQTADDSRKMPRPIGTERASWKYGYNSNVVTQNQPPQMPMEMDNSGQMHPWIVDKQPWMMPMRNQYVPTDDLHPHDHF</sequence>
<evidence type="ECO:0000313" key="13">
    <source>
        <dbReference type="Proteomes" id="UP000092461"/>
    </source>
</evidence>
<feature type="compositionally biased region" description="Low complexity" evidence="10">
    <location>
        <begin position="2300"/>
        <end position="2313"/>
    </location>
</feature>
<evidence type="ECO:0000256" key="10">
    <source>
        <dbReference type="SAM" id="MobiDB-lite"/>
    </source>
</evidence>
<dbReference type="GO" id="GO:0003723">
    <property type="term" value="F:RNA binding"/>
    <property type="evidence" value="ECO:0007669"/>
    <property type="project" value="UniProtKB-UniRule"/>
</dbReference>
<evidence type="ECO:0000256" key="3">
    <source>
        <dbReference type="ARBA" id="ARBA00022553"/>
    </source>
</evidence>
<dbReference type="InterPro" id="IPR036612">
    <property type="entry name" value="KH_dom_type_1_sf"/>
</dbReference>
<evidence type="ECO:0000256" key="2">
    <source>
        <dbReference type="ARBA" id="ARBA00022490"/>
    </source>
</evidence>
<dbReference type="PANTHER" id="PTHR23206">
    <property type="entry name" value="MASK PROTEIN"/>
    <property type="match status" value="1"/>
</dbReference>
<feature type="repeat" description="ANK" evidence="8">
    <location>
        <begin position="246"/>
        <end position="278"/>
    </location>
</feature>
<feature type="repeat" description="ANK" evidence="8">
    <location>
        <begin position="80"/>
        <end position="112"/>
    </location>
</feature>
<feature type="repeat" description="ANK" evidence="8">
    <location>
        <begin position="146"/>
        <end position="178"/>
    </location>
</feature>
<dbReference type="InterPro" id="IPR051631">
    <property type="entry name" value="Ankyrin-KH/SAM_domain"/>
</dbReference>
<feature type="repeat" description="ANK" evidence="8">
    <location>
        <begin position="409"/>
        <end position="441"/>
    </location>
</feature>
<feature type="compositionally biased region" description="Polar residues" evidence="10">
    <location>
        <begin position="694"/>
        <end position="703"/>
    </location>
</feature>